<evidence type="ECO:0000313" key="10">
    <source>
        <dbReference type="Proteomes" id="UP000319383"/>
    </source>
</evidence>
<dbReference type="Proteomes" id="UP000319383">
    <property type="component" value="Chromosome"/>
</dbReference>
<evidence type="ECO:0000256" key="2">
    <source>
        <dbReference type="ARBA" id="ARBA00005046"/>
    </source>
</evidence>
<feature type="domain" description="Molybdopterin cofactor biosynthesis C (MoaC)" evidence="8">
    <location>
        <begin position="62"/>
        <end position="196"/>
    </location>
</feature>
<name>A0A517ZH06_9PLAN</name>
<evidence type="ECO:0000256" key="6">
    <source>
        <dbReference type="ARBA" id="ARBA00055087"/>
    </source>
</evidence>
<dbReference type="CDD" id="cd01420">
    <property type="entry name" value="MoaC_PE"/>
    <property type="match status" value="1"/>
</dbReference>
<keyword evidence="4 7" id="KW-0501">Molybdenum cofactor biosynthesis</keyword>
<evidence type="ECO:0000256" key="5">
    <source>
        <dbReference type="ARBA" id="ARBA00023239"/>
    </source>
</evidence>
<dbReference type="UniPathway" id="UPA00344"/>
<evidence type="ECO:0000256" key="4">
    <source>
        <dbReference type="ARBA" id="ARBA00023150"/>
    </source>
</evidence>
<proteinExistence type="inferred from homology"/>
<accession>A0A517ZH06</accession>
<comment type="similarity">
    <text evidence="7">Belongs to the MoaC family.</text>
</comment>
<dbReference type="KEGG" id="sdyn:Mal52_01930"/>
<gene>
    <name evidence="9" type="primary">moaC1</name>
    <name evidence="7" type="synonym">moaC</name>
    <name evidence="9" type="ORF">Mal52_01930</name>
</gene>
<dbReference type="HAMAP" id="MF_01224_B">
    <property type="entry name" value="MoaC_B"/>
    <property type="match status" value="1"/>
</dbReference>
<dbReference type="InterPro" id="IPR002820">
    <property type="entry name" value="Mopterin_CF_biosynth-C_dom"/>
</dbReference>
<comment type="function">
    <text evidence="6 7">Catalyzes the conversion of (8S)-3',8-cyclo-7,8-dihydroguanosine 5'-triphosphate to cyclic pyranopterin monophosphate (cPMP).</text>
</comment>
<evidence type="ECO:0000259" key="8">
    <source>
        <dbReference type="Pfam" id="PF01967"/>
    </source>
</evidence>
<keyword evidence="10" id="KW-1185">Reference proteome</keyword>
<evidence type="ECO:0000256" key="1">
    <source>
        <dbReference type="ARBA" id="ARBA00001637"/>
    </source>
</evidence>
<dbReference type="SUPFAM" id="SSF55040">
    <property type="entry name" value="Molybdenum cofactor biosynthesis protein C, MoaC"/>
    <property type="match status" value="1"/>
</dbReference>
<dbReference type="GO" id="GO:0006777">
    <property type="term" value="P:Mo-molybdopterin cofactor biosynthetic process"/>
    <property type="evidence" value="ECO:0007669"/>
    <property type="project" value="UniProtKB-UniRule"/>
</dbReference>
<dbReference type="AlphaFoldDB" id="A0A517ZH06"/>
<feature type="binding site" evidence="7">
    <location>
        <begin position="159"/>
        <end position="160"/>
    </location>
    <ligand>
        <name>substrate</name>
    </ligand>
</feature>
<evidence type="ECO:0000313" key="9">
    <source>
        <dbReference type="EMBL" id="QDU41739.1"/>
    </source>
</evidence>
<organism evidence="9 10">
    <name type="scientific">Symmachiella dynata</name>
    <dbReference type="NCBI Taxonomy" id="2527995"/>
    <lineage>
        <taxon>Bacteria</taxon>
        <taxon>Pseudomonadati</taxon>
        <taxon>Planctomycetota</taxon>
        <taxon>Planctomycetia</taxon>
        <taxon>Planctomycetales</taxon>
        <taxon>Planctomycetaceae</taxon>
        <taxon>Symmachiella</taxon>
    </lineage>
</organism>
<dbReference type="PANTHER" id="PTHR22960:SF29">
    <property type="entry name" value="CYCLIC PYRANOPTERIN MONOPHOSPHATE SYNTHASE"/>
    <property type="match status" value="1"/>
</dbReference>
<feature type="active site" evidence="7">
    <location>
        <position position="174"/>
    </location>
</feature>
<reference evidence="9 10" key="1">
    <citation type="submission" date="2019-02" db="EMBL/GenBank/DDBJ databases">
        <title>Deep-cultivation of Planctomycetes and their phenomic and genomic characterization uncovers novel biology.</title>
        <authorList>
            <person name="Wiegand S."/>
            <person name="Jogler M."/>
            <person name="Boedeker C."/>
            <person name="Pinto D."/>
            <person name="Vollmers J."/>
            <person name="Rivas-Marin E."/>
            <person name="Kohn T."/>
            <person name="Peeters S.H."/>
            <person name="Heuer A."/>
            <person name="Rast P."/>
            <person name="Oberbeckmann S."/>
            <person name="Bunk B."/>
            <person name="Jeske O."/>
            <person name="Meyerdierks A."/>
            <person name="Storesund J.E."/>
            <person name="Kallscheuer N."/>
            <person name="Luecker S."/>
            <person name="Lage O.M."/>
            <person name="Pohl T."/>
            <person name="Merkel B.J."/>
            <person name="Hornburger P."/>
            <person name="Mueller R.-W."/>
            <person name="Bruemmer F."/>
            <person name="Labrenz M."/>
            <person name="Spormann A.M."/>
            <person name="Op den Camp H."/>
            <person name="Overmann J."/>
            <person name="Amann R."/>
            <person name="Jetten M.S.M."/>
            <person name="Mascher T."/>
            <person name="Medema M.H."/>
            <person name="Devos D.P."/>
            <person name="Kaster A.-K."/>
            <person name="Ovreas L."/>
            <person name="Rohde M."/>
            <person name="Galperin M.Y."/>
            <person name="Jogler C."/>
        </authorList>
    </citation>
    <scope>NUCLEOTIDE SEQUENCE [LARGE SCALE GENOMIC DNA]</scope>
    <source>
        <strain evidence="9 10">Mal52</strain>
    </source>
</reference>
<keyword evidence="5 7" id="KW-0456">Lyase</keyword>
<comment type="subunit">
    <text evidence="7">Homohexamer; trimer of dimers.</text>
</comment>
<dbReference type="NCBIfam" id="NF006870">
    <property type="entry name" value="PRK09364.1"/>
    <property type="match status" value="1"/>
</dbReference>
<dbReference type="EC" id="4.6.1.17" evidence="3 7"/>
<dbReference type="EMBL" id="CP036276">
    <property type="protein sequence ID" value="QDU41739.1"/>
    <property type="molecule type" value="Genomic_DNA"/>
</dbReference>
<dbReference type="Pfam" id="PF01967">
    <property type="entry name" value="MoaC"/>
    <property type="match status" value="1"/>
</dbReference>
<dbReference type="GO" id="GO:0061799">
    <property type="term" value="F:cyclic pyranopterin monophosphate synthase activity"/>
    <property type="evidence" value="ECO:0007669"/>
    <property type="project" value="UniProtKB-UniRule"/>
</dbReference>
<protein>
    <recommendedName>
        <fullName evidence="3 7">Cyclic pyranopterin monophosphate synthase</fullName>
        <ecNumber evidence="3 7">4.6.1.17</ecNumber>
    </recommendedName>
    <alternativeName>
        <fullName evidence="7">Molybdenum cofactor biosynthesis protein C</fullName>
    </alternativeName>
</protein>
<dbReference type="InterPro" id="IPR050105">
    <property type="entry name" value="MoCo_biosynth_MoaA/MoaC"/>
</dbReference>
<dbReference type="PANTHER" id="PTHR22960">
    <property type="entry name" value="MOLYBDOPTERIN COFACTOR SYNTHESIS PROTEIN A"/>
    <property type="match status" value="1"/>
</dbReference>
<dbReference type="InterPro" id="IPR036522">
    <property type="entry name" value="MoaC_sf"/>
</dbReference>
<sequence length="204" mass="21866">MWRHGIAGASPGCKSIPTPLFSIHSQTSGAESAVDDYGDWLRQTGVVMAELTHFNEDGASRMVDVSEKPVTARMARAAGTVRMQTATRQLIVDRKLSKGDVLEVARLAGIMAAKKTADLIPLCHPLGLDAVEVEFETPGDDVVRIIAVARVQGRTGVEMEAMTAVSVAALTIYDMCKAVDRGMTIGEIELLEKAGGKSGHYLRE</sequence>
<dbReference type="NCBIfam" id="TIGR00581">
    <property type="entry name" value="moaC"/>
    <property type="match status" value="1"/>
</dbReference>
<comment type="catalytic activity">
    <reaction evidence="1 7">
        <text>(8S)-3',8-cyclo-7,8-dihydroguanosine 5'-triphosphate = cyclic pyranopterin phosphate + diphosphate</text>
        <dbReference type="Rhea" id="RHEA:49580"/>
        <dbReference type="ChEBI" id="CHEBI:33019"/>
        <dbReference type="ChEBI" id="CHEBI:59648"/>
        <dbReference type="ChEBI" id="CHEBI:131766"/>
        <dbReference type="EC" id="4.6.1.17"/>
    </reaction>
</comment>
<dbReference type="InterPro" id="IPR047594">
    <property type="entry name" value="MoaC_bact/euk"/>
</dbReference>
<dbReference type="InterPro" id="IPR023045">
    <property type="entry name" value="MoaC"/>
</dbReference>
<evidence type="ECO:0000256" key="3">
    <source>
        <dbReference type="ARBA" id="ARBA00012575"/>
    </source>
</evidence>
<evidence type="ECO:0000256" key="7">
    <source>
        <dbReference type="HAMAP-Rule" id="MF_01224"/>
    </source>
</evidence>
<comment type="pathway">
    <text evidence="2 7">Cofactor biosynthesis; molybdopterin biosynthesis.</text>
</comment>
<feature type="binding site" evidence="7">
    <location>
        <begin position="122"/>
        <end position="124"/>
    </location>
    <ligand>
        <name>substrate</name>
    </ligand>
</feature>
<dbReference type="Gene3D" id="3.30.70.640">
    <property type="entry name" value="Molybdopterin cofactor biosynthesis C (MoaC) domain"/>
    <property type="match status" value="1"/>
</dbReference>